<dbReference type="RefSeq" id="WP_154714745.1">
    <property type="nucleotide sequence ID" value="NZ_CP029989.1"/>
</dbReference>
<evidence type="ECO:0000256" key="1">
    <source>
        <dbReference type="SAM" id="Phobius"/>
    </source>
</evidence>
<dbReference type="AlphaFoldDB" id="A0A7U5YI06"/>
<name>A0A7U5YI06_SALDZ</name>
<protein>
    <submittedName>
        <fullName evidence="2">Uncharacterized protein</fullName>
    </submittedName>
</protein>
<keyword evidence="1" id="KW-1133">Transmembrane helix</keyword>
<reference evidence="2 3" key="1">
    <citation type="submission" date="2018-06" db="EMBL/GenBank/DDBJ databases">
        <title>Salmonella Enterica genomes from various sources.</title>
        <authorList>
            <person name="Nash J.H.E."/>
            <person name="Robertson J."/>
            <person name="Bessonov K."/>
        </authorList>
    </citation>
    <scope>NUCLEOTIDE SEQUENCE [LARGE SCALE GENOMIC DNA]</scope>
    <source>
        <strain evidence="2 3">SA20121591</strain>
    </source>
</reference>
<accession>A0A7U5YI06</accession>
<keyword evidence="1" id="KW-0472">Membrane</keyword>
<feature type="transmembrane region" description="Helical" evidence="1">
    <location>
        <begin position="80"/>
        <end position="101"/>
    </location>
</feature>
<keyword evidence="1" id="KW-0812">Transmembrane</keyword>
<evidence type="ECO:0000313" key="2">
    <source>
        <dbReference type="EMBL" id="AXC73287.1"/>
    </source>
</evidence>
<feature type="transmembrane region" description="Helical" evidence="1">
    <location>
        <begin position="139"/>
        <end position="158"/>
    </location>
</feature>
<sequence length="244" mass="28374">MNILTEELKKRGGSFFGKYSVNIDIDKIRIKDETIYGRSFKILDLPLKNKERSYKLVLNKETNIILGQKSIFKKKLLNAMLWRVFFIPYVLLCILYCVSFSYPITGIAIMLLLPVAFGFIIYSMCYTELNNYLDKMADTVSFFSGTITACIAIIKFSLSEDNQLFSLKSNFLNIPMLVFLIVFAFFASIKFFISMNQMLKARKVYLSQASNHQDRKNRPRVIRALNFLLTKKLCNFINTKIKLF</sequence>
<dbReference type="Proteomes" id="UP000252003">
    <property type="component" value="Chromosome"/>
</dbReference>
<evidence type="ECO:0000313" key="3">
    <source>
        <dbReference type="Proteomes" id="UP000252003"/>
    </source>
</evidence>
<dbReference type="EMBL" id="CP029989">
    <property type="protein sequence ID" value="AXC73287.1"/>
    <property type="molecule type" value="Genomic_DNA"/>
</dbReference>
<gene>
    <name evidence="2" type="ORF">DOE59_18045</name>
</gene>
<feature type="transmembrane region" description="Helical" evidence="1">
    <location>
        <begin position="107"/>
        <end position="127"/>
    </location>
</feature>
<feature type="transmembrane region" description="Helical" evidence="1">
    <location>
        <begin position="170"/>
        <end position="193"/>
    </location>
</feature>
<proteinExistence type="predicted"/>
<organism evidence="2 3">
    <name type="scientific">Salmonella enterica subsp. diarizonae serovar 48:i:z</name>
    <dbReference type="NCBI Taxonomy" id="1192842"/>
    <lineage>
        <taxon>Bacteria</taxon>
        <taxon>Pseudomonadati</taxon>
        <taxon>Pseudomonadota</taxon>
        <taxon>Gammaproteobacteria</taxon>
        <taxon>Enterobacterales</taxon>
        <taxon>Enterobacteriaceae</taxon>
        <taxon>Salmonella</taxon>
    </lineage>
</organism>